<dbReference type="PANTHER" id="PTHR22576">
    <property type="entry name" value="MUCOSA ASSOCIATED LYMPHOID TISSUE LYMPHOMA TRANSLOCATION PROTEIN 1/PARACASPASE"/>
    <property type="match status" value="1"/>
</dbReference>
<proteinExistence type="predicted"/>
<feature type="domain" description="Peptidase C14 caspase" evidence="1">
    <location>
        <begin position="1"/>
        <end position="212"/>
    </location>
</feature>
<dbReference type="EMBL" id="PYOC01000010">
    <property type="protein sequence ID" value="PSV44051.1"/>
    <property type="molecule type" value="Genomic_DNA"/>
</dbReference>
<dbReference type="AlphaFoldDB" id="A0A2T3L3X9"/>
<dbReference type="Proteomes" id="UP000241803">
    <property type="component" value="Unassembled WGS sequence"/>
</dbReference>
<organism evidence="2 3">
    <name type="scientific">Photobacterium indicum</name>
    <dbReference type="NCBI Taxonomy" id="81447"/>
    <lineage>
        <taxon>Bacteria</taxon>
        <taxon>Pseudomonadati</taxon>
        <taxon>Pseudomonadota</taxon>
        <taxon>Gammaproteobacteria</taxon>
        <taxon>Vibrionales</taxon>
        <taxon>Vibrionaceae</taxon>
        <taxon>Photobacterium</taxon>
    </lineage>
</organism>
<dbReference type="Pfam" id="PF00656">
    <property type="entry name" value="Peptidase_C14"/>
    <property type="match status" value="1"/>
</dbReference>
<evidence type="ECO:0000313" key="3">
    <source>
        <dbReference type="Proteomes" id="UP000241803"/>
    </source>
</evidence>
<dbReference type="Gene3D" id="3.40.50.1460">
    <property type="match status" value="1"/>
</dbReference>
<dbReference type="GO" id="GO:0004197">
    <property type="term" value="F:cysteine-type endopeptidase activity"/>
    <property type="evidence" value="ECO:0007669"/>
    <property type="project" value="InterPro"/>
</dbReference>
<evidence type="ECO:0000313" key="2">
    <source>
        <dbReference type="EMBL" id="PSV44051.1"/>
    </source>
</evidence>
<dbReference type="PANTHER" id="PTHR22576:SF37">
    <property type="entry name" value="MUCOSA-ASSOCIATED LYMPHOID TISSUE LYMPHOMA TRANSLOCATION PROTEIN 1"/>
    <property type="match status" value="1"/>
</dbReference>
<gene>
    <name evidence="2" type="ORF">C9J47_20530</name>
</gene>
<reference evidence="2 3" key="1">
    <citation type="submission" date="2018-03" db="EMBL/GenBank/DDBJ databases">
        <title>Whole genome sequencing of Histamine producing bacteria.</title>
        <authorList>
            <person name="Butler K."/>
        </authorList>
    </citation>
    <scope>NUCLEOTIDE SEQUENCE [LARGE SCALE GENOMIC DNA]</scope>
    <source>
        <strain evidence="2 3">ATCC 19614</strain>
    </source>
</reference>
<dbReference type="InterPro" id="IPR029030">
    <property type="entry name" value="Caspase-like_dom_sf"/>
</dbReference>
<protein>
    <submittedName>
        <fullName evidence="2">Peptidase C14</fullName>
    </submittedName>
</protein>
<dbReference type="SUPFAM" id="SSF52129">
    <property type="entry name" value="Caspase-like"/>
    <property type="match status" value="1"/>
</dbReference>
<accession>A0A2T3L3X9</accession>
<dbReference type="InterPro" id="IPR011600">
    <property type="entry name" value="Pept_C14_caspase"/>
</dbReference>
<name>A0A2T3L3X9_9GAMM</name>
<dbReference type="RefSeq" id="WP_107255178.1">
    <property type="nucleotide sequence ID" value="NZ_PYOC01000010.1"/>
</dbReference>
<dbReference type="GO" id="GO:0006508">
    <property type="term" value="P:proteolysis"/>
    <property type="evidence" value="ECO:0007669"/>
    <property type="project" value="InterPro"/>
</dbReference>
<comment type="caution">
    <text evidence="2">The sequence shown here is derived from an EMBL/GenBank/DDBJ whole genome shotgun (WGS) entry which is preliminary data.</text>
</comment>
<keyword evidence="3" id="KW-1185">Reference proteome</keyword>
<evidence type="ECO:0000259" key="1">
    <source>
        <dbReference type="Pfam" id="PF00656"/>
    </source>
</evidence>
<sequence length="317" mass="34490">MRKALVVGIDHYDSISNLFGCVNDAYSVKSVLERHGDGSLNFSIKLITATNEDSKITRKELKHQVKELFEDNSDIALFYFAGHGHIESTGGYLMASDSEDGDDGFPLDELLTIANASPAKSKVIVLDSCHSGIAGSPVVSGNNALLAEGITILTASSASQYAQEKNGSGVFTSLFVDALSGGASNLVGDVTPGSIYAHIDQSLGPWEQRPIFKTNVRNFTTLRKVQPPIQLSDLKKITALFDNPIVEFKLDPSFEPDSEVANEGNTEQFAILQKFNRINLVVPVGEDHMYYAAMNSKSCKLTVLGAHYWNLVNNERI</sequence>
<dbReference type="InterPro" id="IPR052039">
    <property type="entry name" value="Caspase-related_regulators"/>
</dbReference>